<dbReference type="EMBL" id="SRLO01000076">
    <property type="protein sequence ID" value="TNN78183.1"/>
    <property type="molecule type" value="Genomic_DNA"/>
</dbReference>
<reference evidence="2 3" key="1">
    <citation type="submission" date="2019-03" db="EMBL/GenBank/DDBJ databases">
        <title>First draft genome of Liparis tanakae, snailfish: a comprehensive survey of snailfish specific genes.</title>
        <authorList>
            <person name="Kim W."/>
            <person name="Song I."/>
            <person name="Jeong J.-H."/>
            <person name="Kim D."/>
            <person name="Kim S."/>
            <person name="Ryu S."/>
            <person name="Song J.Y."/>
            <person name="Lee S.K."/>
        </authorList>
    </citation>
    <scope>NUCLEOTIDE SEQUENCE [LARGE SCALE GENOMIC DNA]</scope>
    <source>
        <tissue evidence="2">Muscle</tissue>
    </source>
</reference>
<comment type="caution">
    <text evidence="2">The sequence shown here is derived from an EMBL/GenBank/DDBJ whole genome shotgun (WGS) entry which is preliminary data.</text>
</comment>
<proteinExistence type="predicted"/>
<name>A0A4Z2ILZ9_9TELE</name>
<evidence type="ECO:0000313" key="3">
    <source>
        <dbReference type="Proteomes" id="UP000314294"/>
    </source>
</evidence>
<dbReference type="Proteomes" id="UP000314294">
    <property type="component" value="Unassembled WGS sequence"/>
</dbReference>
<dbReference type="AlphaFoldDB" id="A0A4Z2ILZ9"/>
<evidence type="ECO:0000313" key="2">
    <source>
        <dbReference type="EMBL" id="TNN78183.1"/>
    </source>
</evidence>
<organism evidence="2 3">
    <name type="scientific">Liparis tanakae</name>
    <name type="common">Tanaka's snailfish</name>
    <dbReference type="NCBI Taxonomy" id="230148"/>
    <lineage>
        <taxon>Eukaryota</taxon>
        <taxon>Metazoa</taxon>
        <taxon>Chordata</taxon>
        <taxon>Craniata</taxon>
        <taxon>Vertebrata</taxon>
        <taxon>Euteleostomi</taxon>
        <taxon>Actinopterygii</taxon>
        <taxon>Neopterygii</taxon>
        <taxon>Teleostei</taxon>
        <taxon>Neoteleostei</taxon>
        <taxon>Acanthomorphata</taxon>
        <taxon>Eupercaria</taxon>
        <taxon>Perciformes</taxon>
        <taxon>Cottioidei</taxon>
        <taxon>Cottales</taxon>
        <taxon>Liparidae</taxon>
        <taxon>Liparis</taxon>
    </lineage>
</organism>
<accession>A0A4Z2ILZ9</accession>
<gene>
    <name evidence="2" type="ORF">EYF80_011688</name>
</gene>
<protein>
    <submittedName>
        <fullName evidence="2">Uncharacterized protein</fullName>
    </submittedName>
</protein>
<feature type="region of interest" description="Disordered" evidence="1">
    <location>
        <begin position="1"/>
        <end position="21"/>
    </location>
</feature>
<evidence type="ECO:0000256" key="1">
    <source>
        <dbReference type="SAM" id="MobiDB-lite"/>
    </source>
</evidence>
<sequence length="231" mass="25886">MSRGSALSTHRGRGNRVRPSARPLIVTTRLRSFSRCLWMSSDTTRGQSSWFRPLDSTHTNTYGPVKSSSLLLQMWSRKSRMIFWFSSAPIKRFHLSVFTRSTQKACSRRKSTLSSDNTTPALRDGSWAARTPPAPPLLLLVPVASAMKTQLAEKTTLRAIGWKNDPHLDGSVNLTLLQSSMGCLHYPAWLRLCMEPEACNPTLKSEPSRKTRLESGYHGVGVRTRPNRMTG</sequence>
<keyword evidence="3" id="KW-1185">Reference proteome</keyword>